<dbReference type="PRINTS" id="PR00039">
    <property type="entry name" value="HTHLYSR"/>
</dbReference>
<dbReference type="PANTHER" id="PTHR30537:SF26">
    <property type="entry name" value="GLYCINE CLEAVAGE SYSTEM TRANSCRIPTIONAL ACTIVATOR"/>
    <property type="match status" value="1"/>
</dbReference>
<dbReference type="EMBL" id="JACHEU010000003">
    <property type="protein sequence ID" value="MBB6014065.1"/>
    <property type="molecule type" value="Genomic_DNA"/>
</dbReference>
<dbReference type="InterPro" id="IPR000847">
    <property type="entry name" value="LysR_HTH_N"/>
</dbReference>
<dbReference type="SUPFAM" id="SSF53850">
    <property type="entry name" value="Periplasmic binding protein-like II"/>
    <property type="match status" value="1"/>
</dbReference>
<accession>A0A7W9S588</accession>
<gene>
    <name evidence="6" type="ORF">HNR59_003459</name>
</gene>
<evidence type="ECO:0000259" key="5">
    <source>
        <dbReference type="PROSITE" id="PS50931"/>
    </source>
</evidence>
<proteinExistence type="inferred from homology"/>
<dbReference type="PANTHER" id="PTHR30537">
    <property type="entry name" value="HTH-TYPE TRANSCRIPTIONAL REGULATOR"/>
    <property type="match status" value="1"/>
</dbReference>
<dbReference type="InterPro" id="IPR005119">
    <property type="entry name" value="LysR_subst-bd"/>
</dbReference>
<sequence length="300" mass="32990">MNASRTLMPDLIVLQSFEAAARHGNFTKAAAELSLTQSAVSRQIKLLEDQLGVALFERIRKRVVLTAAGHQLQPEVRQLLQQAEHMMLRARAASAGKVLTVATLPTFGSRWLMPRLPDFMDRNPGVIVDVASRSQPFDLTAESFDLAIHYGQPIWAHASCTYLCSEMIYPVASPALIGRAGLAEVGDIIGQPLLHLATRPKLWSEWCQRNGLSDEVAYRGSRFDQFSMIIEGALAGMGVALLPKYLIEGELASGTLRLLDDAPMPTDNSYYVVLPDGKRNSTWGQLFQEWLLTQVAGGLS</sequence>
<dbReference type="FunFam" id="1.10.10.10:FF:000001">
    <property type="entry name" value="LysR family transcriptional regulator"/>
    <property type="match status" value="1"/>
</dbReference>
<dbReference type="AlphaFoldDB" id="A0A7W9S588"/>
<dbReference type="Proteomes" id="UP000533306">
    <property type="component" value="Unassembled WGS sequence"/>
</dbReference>
<evidence type="ECO:0000256" key="4">
    <source>
        <dbReference type="ARBA" id="ARBA00023163"/>
    </source>
</evidence>
<dbReference type="PROSITE" id="PS50931">
    <property type="entry name" value="HTH_LYSR"/>
    <property type="match status" value="1"/>
</dbReference>
<evidence type="ECO:0000313" key="7">
    <source>
        <dbReference type="Proteomes" id="UP000533306"/>
    </source>
</evidence>
<dbReference type="GO" id="GO:0043565">
    <property type="term" value="F:sequence-specific DNA binding"/>
    <property type="evidence" value="ECO:0007669"/>
    <property type="project" value="TreeGrafter"/>
</dbReference>
<dbReference type="GO" id="GO:0003700">
    <property type="term" value="F:DNA-binding transcription factor activity"/>
    <property type="evidence" value="ECO:0007669"/>
    <property type="project" value="InterPro"/>
</dbReference>
<reference evidence="6 7" key="1">
    <citation type="submission" date="2020-08" db="EMBL/GenBank/DDBJ databases">
        <title>Genomic Encyclopedia of Type Strains, Phase IV (KMG-IV): sequencing the most valuable type-strain genomes for metagenomic binning, comparative biology and taxonomic classification.</title>
        <authorList>
            <person name="Goeker M."/>
        </authorList>
    </citation>
    <scope>NUCLEOTIDE SEQUENCE [LARGE SCALE GENOMIC DNA]</scope>
    <source>
        <strain evidence="6 7">DSM 11099</strain>
    </source>
</reference>
<dbReference type="GO" id="GO:0006351">
    <property type="term" value="P:DNA-templated transcription"/>
    <property type="evidence" value="ECO:0007669"/>
    <property type="project" value="TreeGrafter"/>
</dbReference>
<evidence type="ECO:0000256" key="1">
    <source>
        <dbReference type="ARBA" id="ARBA00009437"/>
    </source>
</evidence>
<comment type="similarity">
    <text evidence="1">Belongs to the LysR transcriptional regulatory family.</text>
</comment>
<evidence type="ECO:0000256" key="2">
    <source>
        <dbReference type="ARBA" id="ARBA00023015"/>
    </source>
</evidence>
<dbReference type="InterPro" id="IPR036390">
    <property type="entry name" value="WH_DNA-bd_sf"/>
</dbReference>
<evidence type="ECO:0000256" key="3">
    <source>
        <dbReference type="ARBA" id="ARBA00023125"/>
    </source>
</evidence>
<name>A0A7W9S588_9HYPH</name>
<dbReference type="InterPro" id="IPR058163">
    <property type="entry name" value="LysR-type_TF_proteobact-type"/>
</dbReference>
<dbReference type="Pfam" id="PF03466">
    <property type="entry name" value="LysR_substrate"/>
    <property type="match status" value="1"/>
</dbReference>
<organism evidence="6 7">
    <name type="scientific">Aquamicrobium lusatiense</name>
    <dbReference type="NCBI Taxonomy" id="89772"/>
    <lineage>
        <taxon>Bacteria</taxon>
        <taxon>Pseudomonadati</taxon>
        <taxon>Pseudomonadota</taxon>
        <taxon>Alphaproteobacteria</taxon>
        <taxon>Hyphomicrobiales</taxon>
        <taxon>Phyllobacteriaceae</taxon>
        <taxon>Aquamicrobium</taxon>
    </lineage>
</organism>
<dbReference type="Gene3D" id="1.10.10.10">
    <property type="entry name" value="Winged helix-like DNA-binding domain superfamily/Winged helix DNA-binding domain"/>
    <property type="match status" value="1"/>
</dbReference>
<dbReference type="RefSeq" id="WP_183832238.1">
    <property type="nucleotide sequence ID" value="NZ_JACHEU010000003.1"/>
</dbReference>
<keyword evidence="7" id="KW-1185">Reference proteome</keyword>
<keyword evidence="2" id="KW-0805">Transcription regulation</keyword>
<dbReference type="SUPFAM" id="SSF46785">
    <property type="entry name" value="Winged helix' DNA-binding domain"/>
    <property type="match status" value="1"/>
</dbReference>
<dbReference type="Pfam" id="PF00126">
    <property type="entry name" value="HTH_1"/>
    <property type="match status" value="1"/>
</dbReference>
<comment type="caution">
    <text evidence="6">The sequence shown here is derived from an EMBL/GenBank/DDBJ whole genome shotgun (WGS) entry which is preliminary data.</text>
</comment>
<keyword evidence="3" id="KW-0238">DNA-binding</keyword>
<keyword evidence="4" id="KW-0804">Transcription</keyword>
<feature type="domain" description="HTH lysR-type" evidence="5">
    <location>
        <begin position="9"/>
        <end position="66"/>
    </location>
</feature>
<evidence type="ECO:0000313" key="6">
    <source>
        <dbReference type="EMBL" id="MBB6014065.1"/>
    </source>
</evidence>
<dbReference type="Gene3D" id="3.40.190.10">
    <property type="entry name" value="Periplasmic binding protein-like II"/>
    <property type="match status" value="2"/>
</dbReference>
<dbReference type="InterPro" id="IPR036388">
    <property type="entry name" value="WH-like_DNA-bd_sf"/>
</dbReference>
<protein>
    <submittedName>
        <fullName evidence="6">LysR family glycine cleavage system transcriptional activator</fullName>
    </submittedName>
</protein>